<name>A0A4Y2LIH7_ARAVE</name>
<evidence type="ECO:0000256" key="4">
    <source>
        <dbReference type="ARBA" id="ARBA00022833"/>
    </source>
</evidence>
<dbReference type="InterPro" id="IPR036236">
    <property type="entry name" value="Znf_C2H2_sf"/>
</dbReference>
<evidence type="ECO:0000256" key="5">
    <source>
        <dbReference type="PROSITE-ProRule" id="PRU00042"/>
    </source>
</evidence>
<keyword evidence="1" id="KW-0479">Metal-binding</keyword>
<keyword evidence="3 5" id="KW-0863">Zinc-finger</keyword>
<evidence type="ECO:0000259" key="6">
    <source>
        <dbReference type="PROSITE" id="PS50157"/>
    </source>
</evidence>
<dbReference type="GO" id="GO:0048598">
    <property type="term" value="P:embryonic morphogenesis"/>
    <property type="evidence" value="ECO:0007669"/>
    <property type="project" value="UniProtKB-ARBA"/>
</dbReference>
<sequence>MAKDTTASNDYSSKMCENGHDEFGKLTMDFVAQSNGKAYQRDIFHDTLKAEINLRNNLSEKTNSYHVANVKKNICEECGISFSNRGALLRHLLIHTNEKPFICDVCGKAFRQRAILKSHILTHTKEKPYVCEACSK</sequence>
<feature type="domain" description="C2H2-type" evidence="6">
    <location>
        <begin position="101"/>
        <end position="128"/>
    </location>
</feature>
<keyword evidence="2" id="KW-0677">Repeat</keyword>
<dbReference type="InterPro" id="IPR013087">
    <property type="entry name" value="Znf_C2H2_type"/>
</dbReference>
<dbReference type="FunFam" id="3.30.160.60:FF:000624">
    <property type="entry name" value="zinc finger protein 697"/>
    <property type="match status" value="1"/>
</dbReference>
<dbReference type="Proteomes" id="UP000499080">
    <property type="component" value="Unassembled WGS sequence"/>
</dbReference>
<evidence type="ECO:0000313" key="7">
    <source>
        <dbReference type="EMBL" id="GBN14229.1"/>
    </source>
</evidence>
<dbReference type="GO" id="GO:0000977">
    <property type="term" value="F:RNA polymerase II transcription regulatory region sequence-specific DNA binding"/>
    <property type="evidence" value="ECO:0007669"/>
    <property type="project" value="TreeGrafter"/>
</dbReference>
<organism evidence="7 8">
    <name type="scientific">Araneus ventricosus</name>
    <name type="common">Orbweaver spider</name>
    <name type="synonym">Epeira ventricosa</name>
    <dbReference type="NCBI Taxonomy" id="182803"/>
    <lineage>
        <taxon>Eukaryota</taxon>
        <taxon>Metazoa</taxon>
        <taxon>Ecdysozoa</taxon>
        <taxon>Arthropoda</taxon>
        <taxon>Chelicerata</taxon>
        <taxon>Arachnida</taxon>
        <taxon>Araneae</taxon>
        <taxon>Araneomorphae</taxon>
        <taxon>Entelegynae</taxon>
        <taxon>Araneoidea</taxon>
        <taxon>Araneidae</taxon>
        <taxon>Araneus</taxon>
    </lineage>
</organism>
<dbReference type="GO" id="GO:0005634">
    <property type="term" value="C:nucleus"/>
    <property type="evidence" value="ECO:0007669"/>
    <property type="project" value="TreeGrafter"/>
</dbReference>
<dbReference type="GO" id="GO:0000981">
    <property type="term" value="F:DNA-binding transcription factor activity, RNA polymerase II-specific"/>
    <property type="evidence" value="ECO:0007669"/>
    <property type="project" value="TreeGrafter"/>
</dbReference>
<dbReference type="EMBL" id="BGPR01277154">
    <property type="protein sequence ID" value="GBN14229.1"/>
    <property type="molecule type" value="Genomic_DNA"/>
</dbReference>
<dbReference type="Gene3D" id="3.30.160.60">
    <property type="entry name" value="Classic Zinc Finger"/>
    <property type="match status" value="2"/>
</dbReference>
<dbReference type="PROSITE" id="PS00028">
    <property type="entry name" value="ZINC_FINGER_C2H2_1"/>
    <property type="match status" value="2"/>
</dbReference>
<evidence type="ECO:0000256" key="2">
    <source>
        <dbReference type="ARBA" id="ARBA00022737"/>
    </source>
</evidence>
<dbReference type="Pfam" id="PF00096">
    <property type="entry name" value="zf-C2H2"/>
    <property type="match status" value="2"/>
</dbReference>
<evidence type="ECO:0000256" key="3">
    <source>
        <dbReference type="ARBA" id="ARBA00022771"/>
    </source>
</evidence>
<accession>A0A4Y2LIH7</accession>
<proteinExistence type="predicted"/>
<dbReference type="PROSITE" id="PS50157">
    <property type="entry name" value="ZINC_FINGER_C2H2_2"/>
    <property type="match status" value="2"/>
</dbReference>
<comment type="caution">
    <text evidence="7">The sequence shown here is derived from an EMBL/GenBank/DDBJ whole genome shotgun (WGS) entry which is preliminary data.</text>
</comment>
<evidence type="ECO:0000313" key="8">
    <source>
        <dbReference type="Proteomes" id="UP000499080"/>
    </source>
</evidence>
<feature type="non-terminal residue" evidence="7">
    <location>
        <position position="136"/>
    </location>
</feature>
<keyword evidence="4" id="KW-0862">Zinc</keyword>
<dbReference type="FunFam" id="3.30.160.60:FF:000100">
    <property type="entry name" value="Zinc finger 45-like"/>
    <property type="match status" value="1"/>
</dbReference>
<protein>
    <submittedName>
        <fullName evidence="7">Zinc finger and SCAN domain-containing protein 31</fullName>
    </submittedName>
</protein>
<keyword evidence="8" id="KW-1185">Reference proteome</keyword>
<dbReference type="OrthoDB" id="40579at2759"/>
<dbReference type="PANTHER" id="PTHR14196">
    <property type="entry name" value="ODD-SKIPPED - RELATED"/>
    <property type="match status" value="1"/>
</dbReference>
<dbReference type="GO" id="GO:0008270">
    <property type="term" value="F:zinc ion binding"/>
    <property type="evidence" value="ECO:0007669"/>
    <property type="project" value="UniProtKB-KW"/>
</dbReference>
<dbReference type="PANTHER" id="PTHR14196:SF12">
    <property type="entry name" value="ZINC FINGER PROTEIN 208-LIKE"/>
    <property type="match status" value="1"/>
</dbReference>
<dbReference type="AlphaFoldDB" id="A0A4Y2LIH7"/>
<evidence type="ECO:0000256" key="1">
    <source>
        <dbReference type="ARBA" id="ARBA00022723"/>
    </source>
</evidence>
<gene>
    <name evidence="7" type="primary">ZSCAN31</name>
    <name evidence="7" type="ORF">AVEN_138343_1</name>
</gene>
<reference evidence="7 8" key="1">
    <citation type="journal article" date="2019" name="Sci. Rep.">
        <title>Orb-weaving spider Araneus ventricosus genome elucidates the spidroin gene catalogue.</title>
        <authorList>
            <person name="Kono N."/>
            <person name="Nakamura H."/>
            <person name="Ohtoshi R."/>
            <person name="Moran D.A.P."/>
            <person name="Shinohara A."/>
            <person name="Yoshida Y."/>
            <person name="Fujiwara M."/>
            <person name="Mori M."/>
            <person name="Tomita M."/>
            <person name="Arakawa K."/>
        </authorList>
    </citation>
    <scope>NUCLEOTIDE SEQUENCE [LARGE SCALE GENOMIC DNA]</scope>
</reference>
<feature type="domain" description="C2H2-type" evidence="6">
    <location>
        <begin position="73"/>
        <end position="100"/>
    </location>
</feature>
<dbReference type="SMART" id="SM00355">
    <property type="entry name" value="ZnF_C2H2"/>
    <property type="match status" value="2"/>
</dbReference>
<dbReference type="SUPFAM" id="SSF57667">
    <property type="entry name" value="beta-beta-alpha zinc fingers"/>
    <property type="match status" value="1"/>
</dbReference>
<dbReference type="InterPro" id="IPR050717">
    <property type="entry name" value="C2H2-ZF_Transcription_Reg"/>
</dbReference>